<dbReference type="Ensembl" id="ENSNNAT00000025144.1">
    <property type="protein sequence ID" value="ENSNNAP00000023980.1"/>
    <property type="gene ID" value="ENSNNAG00000015782.1"/>
</dbReference>
<dbReference type="InterPro" id="IPR000562">
    <property type="entry name" value="FN_type2_dom"/>
</dbReference>
<evidence type="ECO:0000313" key="8">
    <source>
        <dbReference type="Ensembl" id="ENSNNAP00000023980.1"/>
    </source>
</evidence>
<feature type="disulfide bond" evidence="6">
    <location>
        <begin position="55"/>
        <end position="82"/>
    </location>
</feature>
<name>A0A8C7E4V6_NAJNA</name>
<reference evidence="8" key="2">
    <citation type="submission" date="2025-09" db="UniProtKB">
        <authorList>
            <consortium name="Ensembl"/>
        </authorList>
    </citation>
    <scope>IDENTIFICATION</scope>
</reference>
<sequence length="148" mass="17076">KKREELLFLKISKENKQSFAVTMNSSFLLSGPDENVESLPCVFPFVFKNQVYTGCTTNGRSDGRYWCATSSNYNIDKMWRFCSEESDPACVFPFIYKDKLYTTCTADGMRNGRCWCATTSNYDVDKKWTYCNITGRTEAVAVAKYYYC</sequence>
<dbReference type="CDD" id="cd00062">
    <property type="entry name" value="FN2"/>
    <property type="match status" value="2"/>
</dbReference>
<evidence type="ECO:0000256" key="1">
    <source>
        <dbReference type="ARBA" id="ARBA00004613"/>
    </source>
</evidence>
<dbReference type="FunFam" id="2.10.10.10:FF:000001">
    <property type="entry name" value="Fibronectin 1a isoform 1"/>
    <property type="match status" value="1"/>
</dbReference>
<dbReference type="PRINTS" id="PR00013">
    <property type="entry name" value="FNTYPEII"/>
</dbReference>
<comment type="subcellular location">
    <subcellularLocation>
        <location evidence="1">Secreted</location>
    </subcellularLocation>
</comment>
<keyword evidence="5 6" id="KW-1015">Disulfide bond</keyword>
<dbReference type="FunFam" id="2.10.10.10:FF:000003">
    <property type="entry name" value="binder of sperm protein homolog 1"/>
    <property type="match status" value="1"/>
</dbReference>
<dbReference type="SMART" id="SM00059">
    <property type="entry name" value="FN2"/>
    <property type="match status" value="2"/>
</dbReference>
<dbReference type="InterPro" id="IPR036943">
    <property type="entry name" value="FN_type2_sf"/>
</dbReference>
<feature type="domain" description="Fibronectin type-II" evidence="7">
    <location>
        <begin position="36"/>
        <end position="84"/>
    </location>
</feature>
<dbReference type="GO" id="GO:0005576">
    <property type="term" value="C:extracellular region"/>
    <property type="evidence" value="ECO:0007669"/>
    <property type="project" value="UniProtKB-SubCell"/>
</dbReference>
<dbReference type="PANTHER" id="PTHR22918:SF1">
    <property type="entry name" value="FIBRONECTIN TYPE-II DOMAIN-CONTAINING PROTEIN"/>
    <property type="match status" value="1"/>
</dbReference>
<feature type="disulfide bond" evidence="6">
    <location>
        <begin position="90"/>
        <end position="116"/>
    </location>
</feature>
<evidence type="ECO:0000256" key="2">
    <source>
        <dbReference type="ARBA" id="ARBA00010011"/>
    </source>
</evidence>
<evidence type="ECO:0000256" key="5">
    <source>
        <dbReference type="ARBA" id="ARBA00023157"/>
    </source>
</evidence>
<evidence type="ECO:0000256" key="3">
    <source>
        <dbReference type="ARBA" id="ARBA00022525"/>
    </source>
</evidence>
<dbReference type="Pfam" id="PF00040">
    <property type="entry name" value="fn2"/>
    <property type="match status" value="2"/>
</dbReference>
<feature type="disulfide bond" evidence="6">
    <location>
        <begin position="104"/>
        <end position="131"/>
    </location>
</feature>
<dbReference type="PROSITE" id="PS51092">
    <property type="entry name" value="FN2_2"/>
    <property type="match status" value="2"/>
</dbReference>
<dbReference type="AlphaFoldDB" id="A0A8C7E4V6"/>
<dbReference type="SUPFAM" id="SSF57440">
    <property type="entry name" value="Kringle-like"/>
    <property type="match status" value="2"/>
</dbReference>
<keyword evidence="3" id="KW-0964">Secreted</keyword>
<keyword evidence="9" id="KW-1185">Reference proteome</keyword>
<dbReference type="OrthoDB" id="9427703at2759"/>
<dbReference type="PANTHER" id="PTHR22918">
    <property type="entry name" value="SEMINAL PLASMA PROTEIN"/>
    <property type="match status" value="1"/>
</dbReference>
<dbReference type="GeneTree" id="ENSGT01000000214845"/>
<reference evidence="8" key="1">
    <citation type="submission" date="2025-08" db="UniProtKB">
        <authorList>
            <consortium name="Ensembl"/>
        </authorList>
    </citation>
    <scope>IDENTIFICATION</scope>
</reference>
<dbReference type="GO" id="GO:0048240">
    <property type="term" value="P:sperm capacitation"/>
    <property type="evidence" value="ECO:0007669"/>
    <property type="project" value="TreeGrafter"/>
</dbReference>
<comment type="similarity">
    <text evidence="2">Belongs to the seminal plasma protein family.</text>
</comment>
<evidence type="ECO:0000256" key="6">
    <source>
        <dbReference type="PROSITE-ProRule" id="PRU00479"/>
    </source>
</evidence>
<dbReference type="OMA" id="FQGRWRY"/>
<accession>A0A8C7E4V6</accession>
<feature type="domain" description="Fibronectin type-II" evidence="7">
    <location>
        <begin position="85"/>
        <end position="133"/>
    </location>
</feature>
<organism evidence="8 9">
    <name type="scientific">Naja naja</name>
    <name type="common">Indian cobra</name>
    <dbReference type="NCBI Taxonomy" id="35670"/>
    <lineage>
        <taxon>Eukaryota</taxon>
        <taxon>Metazoa</taxon>
        <taxon>Chordata</taxon>
        <taxon>Craniata</taxon>
        <taxon>Vertebrata</taxon>
        <taxon>Euteleostomi</taxon>
        <taxon>Lepidosauria</taxon>
        <taxon>Squamata</taxon>
        <taxon>Bifurcata</taxon>
        <taxon>Unidentata</taxon>
        <taxon>Episquamata</taxon>
        <taxon>Toxicofera</taxon>
        <taxon>Serpentes</taxon>
        <taxon>Colubroidea</taxon>
        <taxon>Elapidae</taxon>
        <taxon>Elapinae</taxon>
        <taxon>Naja</taxon>
    </lineage>
</organism>
<keyword evidence="4" id="KW-0677">Repeat</keyword>
<dbReference type="InterPro" id="IPR051666">
    <property type="entry name" value="SP_Capacitation_Regulator"/>
</dbReference>
<proteinExistence type="inferred from homology"/>
<evidence type="ECO:0000313" key="9">
    <source>
        <dbReference type="Proteomes" id="UP000694559"/>
    </source>
</evidence>
<protein>
    <recommendedName>
        <fullName evidence="7">Fibronectin type-II domain-containing protein</fullName>
    </recommendedName>
</protein>
<dbReference type="GO" id="GO:0009986">
    <property type="term" value="C:cell surface"/>
    <property type="evidence" value="ECO:0007669"/>
    <property type="project" value="TreeGrafter"/>
</dbReference>
<evidence type="ECO:0000259" key="7">
    <source>
        <dbReference type="PROSITE" id="PS51092"/>
    </source>
</evidence>
<dbReference type="InterPro" id="IPR013806">
    <property type="entry name" value="Kringle-like"/>
</dbReference>
<dbReference type="PROSITE" id="PS00023">
    <property type="entry name" value="FN2_1"/>
    <property type="match status" value="1"/>
</dbReference>
<feature type="disulfide bond" evidence="6">
    <location>
        <begin position="41"/>
        <end position="67"/>
    </location>
</feature>
<evidence type="ECO:0000256" key="4">
    <source>
        <dbReference type="ARBA" id="ARBA00022737"/>
    </source>
</evidence>
<dbReference type="Gene3D" id="2.10.10.10">
    <property type="entry name" value="Fibronectin, type II, collagen-binding"/>
    <property type="match status" value="2"/>
</dbReference>
<dbReference type="GO" id="GO:0008201">
    <property type="term" value="F:heparin binding"/>
    <property type="evidence" value="ECO:0007669"/>
    <property type="project" value="TreeGrafter"/>
</dbReference>
<dbReference type="Proteomes" id="UP000694559">
    <property type="component" value="Unplaced"/>
</dbReference>